<organism evidence="1 2">
    <name type="scientific">Cronobacter turicensis (strain DSM 18703 / CCUG 55852 / LMG 23827 / z3032)</name>
    <dbReference type="NCBI Taxonomy" id="693216"/>
    <lineage>
        <taxon>Bacteria</taxon>
        <taxon>Pseudomonadati</taxon>
        <taxon>Pseudomonadota</taxon>
        <taxon>Gammaproteobacteria</taxon>
        <taxon>Enterobacterales</taxon>
        <taxon>Enterobacteriaceae</taxon>
        <taxon>Cronobacter</taxon>
    </lineage>
</organism>
<gene>
    <name evidence="1" type="ordered locus">Ctu_00750</name>
</gene>
<keyword evidence="2" id="KW-1185">Reference proteome</keyword>
<dbReference type="EMBL" id="FN543093">
    <property type="protein sequence ID" value="CBA26740.1"/>
    <property type="molecule type" value="Genomic_DNA"/>
</dbReference>
<sequence length="42" mass="4786">MGLNKTIHILPLPLSRTGLCVQEYSLSRQERLNSLIHAIIKK</sequence>
<proteinExistence type="predicted"/>
<dbReference type="AlphaFoldDB" id="C9Y422"/>
<protein>
    <submittedName>
        <fullName evidence="1">Uncharacterized protein</fullName>
    </submittedName>
</protein>
<dbReference type="HOGENOM" id="CLU_3257836_0_0_6"/>
<evidence type="ECO:0000313" key="1">
    <source>
        <dbReference type="EMBL" id="CBA26740.1"/>
    </source>
</evidence>
<reference evidence="1 2" key="1">
    <citation type="journal article" date="2010" name="J. Bacteriol.">
        <title>Complete Genome Sequence of Cronobacter turicensis LMG 23827, a foodborne pathogen causing deaths in neonates.</title>
        <authorList>
            <person name="Stephan R."/>
            <person name="Lehner A."/>
            <person name="Tischler P."/>
            <person name="Rattei T."/>
        </authorList>
    </citation>
    <scope>NUCLEOTIDE SEQUENCE [LARGE SCALE GENOMIC DNA]</scope>
    <source>
        <strain evidence="2">DSM 18703 / CCUG 55852 / LMG 23827 / z3032</strain>
    </source>
</reference>
<reference evidence="2" key="2">
    <citation type="journal article" date="2011" name="J. Bacteriol.">
        <title>Complete genome sequence of Cronobacter turicensis LMG 23827, a food-borne pathogen causing deaths in neonates.</title>
        <authorList>
            <person name="Stephan R."/>
            <person name="Lehner A."/>
            <person name="Tischler P."/>
            <person name="Rattei T."/>
        </authorList>
    </citation>
    <scope>NUCLEOTIDE SEQUENCE [LARGE SCALE GENOMIC DNA]</scope>
    <source>
        <strain evidence="2">DSM 18703 / CCUG 55852 / LMG 23827 / z3032</strain>
    </source>
</reference>
<accession>C9Y422</accession>
<evidence type="ECO:0000313" key="2">
    <source>
        <dbReference type="Proteomes" id="UP000002069"/>
    </source>
</evidence>
<name>C9Y422_CROTZ</name>
<dbReference type="KEGG" id="ctu:CTU_00750"/>
<dbReference type="Proteomes" id="UP000002069">
    <property type="component" value="Chromosome"/>
</dbReference>